<protein>
    <submittedName>
        <fullName evidence="1">Uncharacterized protein</fullName>
    </submittedName>
</protein>
<dbReference type="EMBL" id="GGFL01001574">
    <property type="protein sequence ID" value="MBW65752.1"/>
    <property type="molecule type" value="Transcribed_RNA"/>
</dbReference>
<dbReference type="PANTHER" id="PTHR21112:SF0">
    <property type="entry name" value="CHEMOSENSORY PROTEIN A 29A-RELATED"/>
    <property type="match status" value="1"/>
</dbReference>
<name>A0A2M4CK66_ANODA</name>
<dbReference type="PANTHER" id="PTHR21112">
    <property type="entry name" value="CHEMOSENSORY PROTEIN A 29A-RELATED"/>
    <property type="match status" value="1"/>
</dbReference>
<sequence length="153" mass="17912">MYETAGQTLGKEYLWFDFRVRKYNSTLAVLNGTVHLMHQHDNTLRFSFDLFHSRLGNQQFNHYPMKLPTQGLCDLISTLYENFPDQLAKLKNVPAKDECPISARQFHLKDDPIPADLFPPVFPRGLWKGVIHAWLNDTEVVSFYVVWSIQDWL</sequence>
<dbReference type="AlphaFoldDB" id="A0A2M4CK66"/>
<proteinExistence type="predicted"/>
<dbReference type="VEuPathDB" id="VectorBase:ADAC005833"/>
<reference evidence="1" key="1">
    <citation type="submission" date="2018-01" db="EMBL/GenBank/DDBJ databases">
        <title>An insight into the sialome of Amazonian anophelines.</title>
        <authorList>
            <person name="Ribeiro J.M."/>
            <person name="Scarpassa V."/>
            <person name="Calvo E."/>
        </authorList>
    </citation>
    <scope>NUCLEOTIDE SEQUENCE</scope>
</reference>
<accession>A0A2M4CK66</accession>
<dbReference type="VEuPathDB" id="VectorBase:ADAR2_002418"/>
<evidence type="ECO:0000313" key="1">
    <source>
        <dbReference type="EMBL" id="MBW65752.1"/>
    </source>
</evidence>
<organism evidence="1">
    <name type="scientific">Anopheles darlingi</name>
    <name type="common">Mosquito</name>
    <dbReference type="NCBI Taxonomy" id="43151"/>
    <lineage>
        <taxon>Eukaryota</taxon>
        <taxon>Metazoa</taxon>
        <taxon>Ecdysozoa</taxon>
        <taxon>Arthropoda</taxon>
        <taxon>Hexapoda</taxon>
        <taxon>Insecta</taxon>
        <taxon>Pterygota</taxon>
        <taxon>Neoptera</taxon>
        <taxon>Endopterygota</taxon>
        <taxon>Diptera</taxon>
        <taxon>Nematocera</taxon>
        <taxon>Culicoidea</taxon>
        <taxon>Culicidae</taxon>
        <taxon>Anophelinae</taxon>
        <taxon>Anopheles</taxon>
    </lineage>
</organism>